<dbReference type="Proteomes" id="UP000809440">
    <property type="component" value="Unassembled WGS sequence"/>
</dbReference>
<dbReference type="GeneID" id="62642081"/>
<keyword evidence="1" id="KW-0001">2Fe-2S</keyword>
<dbReference type="InterPro" id="IPR036922">
    <property type="entry name" value="Rieske_2Fe-2S_sf"/>
</dbReference>
<organism evidence="6 8">
    <name type="scientific">Marivita cryptomonadis</name>
    <dbReference type="NCBI Taxonomy" id="505252"/>
    <lineage>
        <taxon>Bacteria</taxon>
        <taxon>Pseudomonadati</taxon>
        <taxon>Pseudomonadota</taxon>
        <taxon>Alphaproteobacteria</taxon>
        <taxon>Rhodobacterales</taxon>
        <taxon>Roseobacteraceae</taxon>
        <taxon>Marivita</taxon>
    </lineage>
</organism>
<dbReference type="PROSITE" id="PS51296">
    <property type="entry name" value="RIESKE"/>
    <property type="match status" value="1"/>
</dbReference>
<protein>
    <submittedName>
        <fullName evidence="6">Non-heme iron oxygenase ferredoxin subunit</fullName>
    </submittedName>
</protein>
<dbReference type="InterPro" id="IPR017941">
    <property type="entry name" value="Rieske_2Fe-2S"/>
</dbReference>
<sequence length="106" mass="11298">MTARDKAWTDVIAVSDLEPGDATPVTLGARELAVFDASEGIFVSLARCTHGAANLCDGHFDGTHIECPLHQGLFDVRSGAPKAAPARLPLRMFETRVVDGVVQILI</sequence>
<dbReference type="Proteomes" id="UP000755667">
    <property type="component" value="Unassembled WGS sequence"/>
</dbReference>
<dbReference type="GO" id="GO:0046872">
    <property type="term" value="F:metal ion binding"/>
    <property type="evidence" value="ECO:0007669"/>
    <property type="project" value="UniProtKB-KW"/>
</dbReference>
<dbReference type="SUPFAM" id="SSF50022">
    <property type="entry name" value="ISP domain"/>
    <property type="match status" value="1"/>
</dbReference>
<evidence type="ECO:0000259" key="5">
    <source>
        <dbReference type="PROSITE" id="PS51296"/>
    </source>
</evidence>
<reference evidence="6 9" key="1">
    <citation type="submission" date="2021-01" db="EMBL/GenBank/DDBJ databases">
        <title>Diatom-associated Roseobacters Show Island Model of Population Structure.</title>
        <authorList>
            <person name="Qu L."/>
            <person name="Feng X."/>
            <person name="Chen Y."/>
            <person name="Li L."/>
            <person name="Wang X."/>
            <person name="Hu Z."/>
            <person name="Wang H."/>
            <person name="Luo H."/>
        </authorList>
    </citation>
    <scope>NUCLEOTIDE SEQUENCE</scope>
    <source>
        <strain evidence="7 9">CC28-63</strain>
        <strain evidence="6">CC28-69</strain>
    </source>
</reference>
<keyword evidence="4" id="KW-0411">Iron-sulfur</keyword>
<evidence type="ECO:0000256" key="3">
    <source>
        <dbReference type="ARBA" id="ARBA00023004"/>
    </source>
</evidence>
<comment type="caution">
    <text evidence="6">The sequence shown here is derived from an EMBL/GenBank/DDBJ whole genome shotgun (WGS) entry which is preliminary data.</text>
</comment>
<dbReference type="CDD" id="cd03528">
    <property type="entry name" value="Rieske_RO_ferredoxin"/>
    <property type="match status" value="1"/>
</dbReference>
<accession>A0A9Q2S3X5</accession>
<dbReference type="AlphaFoldDB" id="A0A9Q2S3X5"/>
<dbReference type="Pfam" id="PF00355">
    <property type="entry name" value="Rieske"/>
    <property type="match status" value="1"/>
</dbReference>
<keyword evidence="2" id="KW-0479">Metal-binding</keyword>
<gene>
    <name evidence="6" type="ORF">JQX41_04360</name>
    <name evidence="7" type="ORF">JQX48_04360</name>
</gene>
<dbReference type="Gene3D" id="2.102.10.10">
    <property type="entry name" value="Rieske [2Fe-2S] iron-sulphur domain"/>
    <property type="match status" value="1"/>
</dbReference>
<dbReference type="EMBL" id="JAFBXE010000002">
    <property type="protein sequence ID" value="MBM2411522.1"/>
    <property type="molecule type" value="Genomic_DNA"/>
</dbReference>
<evidence type="ECO:0000313" key="8">
    <source>
        <dbReference type="Proteomes" id="UP000755667"/>
    </source>
</evidence>
<evidence type="ECO:0000313" key="6">
    <source>
        <dbReference type="EMBL" id="MBM2411522.1"/>
    </source>
</evidence>
<keyword evidence="3" id="KW-0408">Iron</keyword>
<evidence type="ECO:0000313" key="9">
    <source>
        <dbReference type="Proteomes" id="UP000809440"/>
    </source>
</evidence>
<evidence type="ECO:0000313" key="7">
    <source>
        <dbReference type="EMBL" id="MBM2416189.1"/>
    </source>
</evidence>
<keyword evidence="9" id="KW-1185">Reference proteome</keyword>
<feature type="domain" description="Rieske" evidence="5">
    <location>
        <begin position="9"/>
        <end position="104"/>
    </location>
</feature>
<dbReference type="EMBL" id="JAFBXF010000002">
    <property type="protein sequence ID" value="MBM2416189.1"/>
    <property type="molecule type" value="Genomic_DNA"/>
</dbReference>
<proteinExistence type="predicted"/>
<name>A0A9Q2S3X5_9RHOB</name>
<dbReference type="OrthoDB" id="9794175at2"/>
<dbReference type="GO" id="GO:0051537">
    <property type="term" value="F:2 iron, 2 sulfur cluster binding"/>
    <property type="evidence" value="ECO:0007669"/>
    <property type="project" value="UniProtKB-KW"/>
</dbReference>
<evidence type="ECO:0000256" key="4">
    <source>
        <dbReference type="ARBA" id="ARBA00023014"/>
    </source>
</evidence>
<dbReference type="RefSeq" id="WP_085631308.1">
    <property type="nucleotide sequence ID" value="NZ_JAFBWU010000002.1"/>
</dbReference>
<evidence type="ECO:0000256" key="1">
    <source>
        <dbReference type="ARBA" id="ARBA00022714"/>
    </source>
</evidence>
<evidence type="ECO:0000256" key="2">
    <source>
        <dbReference type="ARBA" id="ARBA00022723"/>
    </source>
</evidence>